<sequence>MPVAAPESRTGRWERPRPAVIVAITLPVLLAVVVAAIAIVVRVRGIGGPDAAAPAPAETGPLAVAPVDAPGAGSPECTSVLGAVPAELPGPEEPLPERPLSAPAPAGVRAWVAAPRPVVLRCGLPRPVELTPSSPLIEINGVNWLQLTDIAPDPTLSSYVAVDRPVYVVLTMPSTVGSGPLQAVSDAVRTTLPPTPIAVR</sequence>
<protein>
    <submittedName>
        <fullName evidence="2">DUF3515 domain-containing protein</fullName>
    </submittedName>
</protein>
<dbReference type="RefSeq" id="WP_379585245.1">
    <property type="nucleotide sequence ID" value="NZ_JBHSQW010000028.1"/>
</dbReference>
<dbReference type="Proteomes" id="UP001596302">
    <property type="component" value="Unassembled WGS sequence"/>
</dbReference>
<keyword evidence="1" id="KW-0472">Membrane</keyword>
<feature type="transmembrane region" description="Helical" evidence="1">
    <location>
        <begin position="20"/>
        <end position="41"/>
    </location>
</feature>
<dbReference type="EMBL" id="JBHSQW010000028">
    <property type="protein sequence ID" value="MFC5995218.1"/>
    <property type="molecule type" value="Genomic_DNA"/>
</dbReference>
<keyword evidence="1" id="KW-0812">Transmembrane</keyword>
<evidence type="ECO:0000313" key="2">
    <source>
        <dbReference type="EMBL" id="MFC5995218.1"/>
    </source>
</evidence>
<name>A0ABW1J331_9PSEU</name>
<dbReference type="Pfam" id="PF12028">
    <property type="entry name" value="DUF3515"/>
    <property type="match status" value="1"/>
</dbReference>
<gene>
    <name evidence="2" type="ORF">ACFQE5_13455</name>
</gene>
<keyword evidence="1" id="KW-1133">Transmembrane helix</keyword>
<organism evidence="2 3">
    <name type="scientific">Pseudonocardia hispaniensis</name>
    <dbReference type="NCBI Taxonomy" id="904933"/>
    <lineage>
        <taxon>Bacteria</taxon>
        <taxon>Bacillati</taxon>
        <taxon>Actinomycetota</taxon>
        <taxon>Actinomycetes</taxon>
        <taxon>Pseudonocardiales</taxon>
        <taxon>Pseudonocardiaceae</taxon>
        <taxon>Pseudonocardia</taxon>
    </lineage>
</organism>
<comment type="caution">
    <text evidence="2">The sequence shown here is derived from an EMBL/GenBank/DDBJ whole genome shotgun (WGS) entry which is preliminary data.</text>
</comment>
<reference evidence="3" key="1">
    <citation type="journal article" date="2019" name="Int. J. Syst. Evol. Microbiol.">
        <title>The Global Catalogue of Microorganisms (GCM) 10K type strain sequencing project: providing services to taxonomists for standard genome sequencing and annotation.</title>
        <authorList>
            <consortium name="The Broad Institute Genomics Platform"/>
            <consortium name="The Broad Institute Genome Sequencing Center for Infectious Disease"/>
            <person name="Wu L."/>
            <person name="Ma J."/>
        </authorList>
    </citation>
    <scope>NUCLEOTIDE SEQUENCE [LARGE SCALE GENOMIC DNA]</scope>
    <source>
        <strain evidence="3">CCM 8391</strain>
    </source>
</reference>
<evidence type="ECO:0000313" key="3">
    <source>
        <dbReference type="Proteomes" id="UP001596302"/>
    </source>
</evidence>
<dbReference type="InterPro" id="IPR021903">
    <property type="entry name" value="DUF3515"/>
</dbReference>
<accession>A0ABW1J331</accession>
<keyword evidence="3" id="KW-1185">Reference proteome</keyword>
<proteinExistence type="predicted"/>
<evidence type="ECO:0000256" key="1">
    <source>
        <dbReference type="SAM" id="Phobius"/>
    </source>
</evidence>